<dbReference type="GO" id="GO:0033588">
    <property type="term" value="C:elongator holoenzyme complex"/>
    <property type="evidence" value="ECO:0007669"/>
    <property type="project" value="InterPro"/>
</dbReference>
<dbReference type="PANTHER" id="PTHR12896:SF1">
    <property type="entry name" value="ELONGATOR COMPLEX PROTEIN 4"/>
    <property type="match status" value="1"/>
</dbReference>
<dbReference type="Proteomes" id="UP001309876">
    <property type="component" value="Unassembled WGS sequence"/>
</dbReference>
<evidence type="ECO:0000256" key="5">
    <source>
        <dbReference type="ARBA" id="ARBA00020265"/>
    </source>
</evidence>
<keyword evidence="7" id="KW-0819">tRNA processing</keyword>
<dbReference type="Pfam" id="PF05625">
    <property type="entry name" value="PAXNEB"/>
    <property type="match status" value="2"/>
</dbReference>
<gene>
    <name evidence="10" type="primary">ELP4</name>
    <name evidence="10" type="ORF">LTR05_004830</name>
</gene>
<dbReference type="InterPro" id="IPR008728">
    <property type="entry name" value="Elongator_complex_protein_4"/>
</dbReference>
<dbReference type="GO" id="GO:0002098">
    <property type="term" value="P:tRNA wobble uridine modification"/>
    <property type="evidence" value="ECO:0007669"/>
    <property type="project" value="InterPro"/>
</dbReference>
<evidence type="ECO:0000256" key="8">
    <source>
        <dbReference type="ARBA" id="ARBA00023242"/>
    </source>
</evidence>
<evidence type="ECO:0000313" key="11">
    <source>
        <dbReference type="Proteomes" id="UP001309876"/>
    </source>
</evidence>
<comment type="subcellular location">
    <subcellularLocation>
        <location evidence="2">Cytoplasm</location>
    </subcellularLocation>
    <subcellularLocation>
        <location evidence="1">Nucleus</location>
    </subcellularLocation>
</comment>
<comment type="similarity">
    <text evidence="4">Belongs to the ELP4 family.</text>
</comment>
<accession>A0AAN7YGV5</accession>
<protein>
    <recommendedName>
        <fullName evidence="5">Elongator complex protein 4</fullName>
    </recommendedName>
</protein>
<keyword evidence="6" id="KW-0963">Cytoplasm</keyword>
<feature type="compositionally biased region" description="Polar residues" evidence="9">
    <location>
        <begin position="17"/>
        <end position="28"/>
    </location>
</feature>
<dbReference type="PANTHER" id="PTHR12896">
    <property type="entry name" value="PAX6 NEIGHBOR PROTEIN PAXNEB"/>
    <property type="match status" value="1"/>
</dbReference>
<organism evidence="10 11">
    <name type="scientific">Lithohypha guttulata</name>
    <dbReference type="NCBI Taxonomy" id="1690604"/>
    <lineage>
        <taxon>Eukaryota</taxon>
        <taxon>Fungi</taxon>
        <taxon>Dikarya</taxon>
        <taxon>Ascomycota</taxon>
        <taxon>Pezizomycotina</taxon>
        <taxon>Eurotiomycetes</taxon>
        <taxon>Chaetothyriomycetidae</taxon>
        <taxon>Chaetothyriales</taxon>
        <taxon>Trichomeriaceae</taxon>
        <taxon>Lithohypha</taxon>
    </lineage>
</organism>
<dbReference type="EMBL" id="JAVRRJ010000004">
    <property type="protein sequence ID" value="KAK5085545.1"/>
    <property type="molecule type" value="Genomic_DNA"/>
</dbReference>
<comment type="pathway">
    <text evidence="3">tRNA modification; 5-methoxycarbonylmethyl-2-thiouridine-tRNA biosynthesis.</text>
</comment>
<evidence type="ECO:0000256" key="7">
    <source>
        <dbReference type="ARBA" id="ARBA00022694"/>
    </source>
</evidence>
<sequence length="233" mass="25221">MSFRKRNIGISDGRRPSPSNSQVPTRNVTVPGVRPSAIDGKPVTSTGSASFDGLFAGHGGLPTGTSVLVEESGTTDYAGALLRFYAAEGLMQGHYVHVVGLPESWGRELPGLTSESKSARDTTQSEKMKIAWRYERLGQHATDVAARADAEFLGSRDSATKDEPPQGLLRVHKLPLLHELGSGSPLADTDWTFTLSRRKFTIKPFDLPPIEGDTEAQKEASVNDKPKKADMDF</sequence>
<name>A0AAN7YGV5_9EURO</name>
<proteinExistence type="inferred from homology"/>
<reference evidence="10 11" key="1">
    <citation type="submission" date="2023-08" db="EMBL/GenBank/DDBJ databases">
        <title>Black Yeasts Isolated from many extreme environments.</title>
        <authorList>
            <person name="Coleine C."/>
            <person name="Stajich J.E."/>
            <person name="Selbmann L."/>
        </authorList>
    </citation>
    <scope>NUCLEOTIDE SEQUENCE [LARGE SCALE GENOMIC DNA]</scope>
    <source>
        <strain evidence="10 11">CCFEE 5910</strain>
    </source>
</reference>
<comment type="caution">
    <text evidence="10">The sequence shown here is derived from an EMBL/GenBank/DDBJ whole genome shotgun (WGS) entry which is preliminary data.</text>
</comment>
<dbReference type="Gene3D" id="3.40.50.300">
    <property type="entry name" value="P-loop containing nucleotide triphosphate hydrolases"/>
    <property type="match status" value="1"/>
</dbReference>
<keyword evidence="11" id="KW-1185">Reference proteome</keyword>
<evidence type="ECO:0000256" key="6">
    <source>
        <dbReference type="ARBA" id="ARBA00022490"/>
    </source>
</evidence>
<feature type="region of interest" description="Disordered" evidence="9">
    <location>
        <begin position="1"/>
        <end position="43"/>
    </location>
</feature>
<keyword evidence="8" id="KW-0539">Nucleus</keyword>
<dbReference type="InterPro" id="IPR027417">
    <property type="entry name" value="P-loop_NTPase"/>
</dbReference>
<feature type="compositionally biased region" description="Basic and acidic residues" evidence="9">
    <location>
        <begin position="215"/>
        <end position="233"/>
    </location>
</feature>
<evidence type="ECO:0000313" key="10">
    <source>
        <dbReference type="EMBL" id="KAK5085545.1"/>
    </source>
</evidence>
<evidence type="ECO:0000256" key="1">
    <source>
        <dbReference type="ARBA" id="ARBA00004123"/>
    </source>
</evidence>
<feature type="region of interest" description="Disordered" evidence="9">
    <location>
        <begin position="204"/>
        <end position="233"/>
    </location>
</feature>
<dbReference type="AlphaFoldDB" id="A0AAN7YGV5"/>
<dbReference type="GO" id="GO:0005737">
    <property type="term" value="C:cytoplasm"/>
    <property type="evidence" value="ECO:0007669"/>
    <property type="project" value="UniProtKB-SubCell"/>
</dbReference>
<dbReference type="GO" id="GO:0008023">
    <property type="term" value="C:transcription elongation factor complex"/>
    <property type="evidence" value="ECO:0007669"/>
    <property type="project" value="TreeGrafter"/>
</dbReference>
<evidence type="ECO:0000256" key="9">
    <source>
        <dbReference type="SAM" id="MobiDB-lite"/>
    </source>
</evidence>
<evidence type="ECO:0000256" key="3">
    <source>
        <dbReference type="ARBA" id="ARBA00005043"/>
    </source>
</evidence>
<evidence type="ECO:0000256" key="4">
    <source>
        <dbReference type="ARBA" id="ARBA00007573"/>
    </source>
</evidence>
<evidence type="ECO:0000256" key="2">
    <source>
        <dbReference type="ARBA" id="ARBA00004496"/>
    </source>
</evidence>